<evidence type="ECO:0000256" key="1">
    <source>
        <dbReference type="ARBA" id="ARBA00010996"/>
    </source>
</evidence>
<protein>
    <submittedName>
        <fullName evidence="2">Unannotated protein</fullName>
    </submittedName>
</protein>
<dbReference type="InterPro" id="IPR036249">
    <property type="entry name" value="Thioredoxin-like_sf"/>
</dbReference>
<evidence type="ECO:0000313" key="2">
    <source>
        <dbReference type="EMBL" id="CAB5063603.1"/>
    </source>
</evidence>
<proteinExistence type="inferred from homology"/>
<sequence>MNMNYQMPTRGEATPAPMGGTFLNEPLPADVLAVQLVDQSNHKFKLSDLKGKTLVITNFLTSCQEICPMTTVNMRDIAASVDAAALTKEIEVLEITVDPKRDTPSRLSAYQDLFNDNRWSLVTGDAVGITKIWDFFGAPATREMMDASESMPMDWQTGKPNTYDMMHADLVVIVGPEGNWLWLDLGAPKTKSGVVPPVLNKFLSEQGKKNLISPQEPSWTVDAVLAALGQITGKDIPAAK</sequence>
<gene>
    <name evidence="2" type="ORF">UFOPK4358_00546</name>
</gene>
<dbReference type="CDD" id="cd02968">
    <property type="entry name" value="SCO"/>
    <property type="match status" value="1"/>
</dbReference>
<dbReference type="EMBL" id="CAFBQQ010000071">
    <property type="protein sequence ID" value="CAB5063603.1"/>
    <property type="molecule type" value="Genomic_DNA"/>
</dbReference>
<dbReference type="AlphaFoldDB" id="A0A6J7UCA1"/>
<reference evidence="2" key="1">
    <citation type="submission" date="2020-05" db="EMBL/GenBank/DDBJ databases">
        <authorList>
            <person name="Chiriac C."/>
            <person name="Salcher M."/>
            <person name="Ghai R."/>
            <person name="Kavagutti S V."/>
        </authorList>
    </citation>
    <scope>NUCLEOTIDE SEQUENCE</scope>
</reference>
<dbReference type="PANTHER" id="PTHR12151">
    <property type="entry name" value="ELECTRON TRANSPORT PROTIN SCO1/SENC FAMILY MEMBER"/>
    <property type="match status" value="1"/>
</dbReference>
<dbReference type="PANTHER" id="PTHR12151:SF25">
    <property type="entry name" value="LINALOOL DEHYDRATASE_ISOMERASE DOMAIN-CONTAINING PROTEIN"/>
    <property type="match status" value="1"/>
</dbReference>
<accession>A0A6J7UCA1</accession>
<dbReference type="InterPro" id="IPR003782">
    <property type="entry name" value="SCO1/SenC"/>
</dbReference>
<dbReference type="Pfam" id="PF02630">
    <property type="entry name" value="SCO1-SenC"/>
    <property type="match status" value="1"/>
</dbReference>
<dbReference type="SUPFAM" id="SSF52833">
    <property type="entry name" value="Thioredoxin-like"/>
    <property type="match status" value="1"/>
</dbReference>
<name>A0A6J7UCA1_9ZZZZ</name>
<comment type="similarity">
    <text evidence="1">Belongs to the SCO1/2 family.</text>
</comment>
<dbReference type="Gene3D" id="3.40.30.10">
    <property type="entry name" value="Glutaredoxin"/>
    <property type="match status" value="1"/>
</dbReference>
<organism evidence="2">
    <name type="scientific">freshwater metagenome</name>
    <dbReference type="NCBI Taxonomy" id="449393"/>
    <lineage>
        <taxon>unclassified sequences</taxon>
        <taxon>metagenomes</taxon>
        <taxon>ecological metagenomes</taxon>
    </lineage>
</organism>